<evidence type="ECO:0000313" key="4">
    <source>
        <dbReference type="EMBL" id="PIO72448.1"/>
    </source>
</evidence>
<dbReference type="PROSITE" id="PS50191">
    <property type="entry name" value="CRAL_TRIO"/>
    <property type="match status" value="1"/>
</dbReference>
<feature type="non-terminal residue" evidence="4">
    <location>
        <position position="1"/>
    </location>
</feature>
<dbReference type="PANTHER" id="PTHR47159:SF2">
    <property type="entry name" value="CRAL-TRIO DOMAIN-CONTAINING PROTEIN"/>
    <property type="match status" value="1"/>
</dbReference>
<feature type="coiled-coil region" evidence="1">
    <location>
        <begin position="89"/>
        <end position="116"/>
    </location>
</feature>
<proteinExistence type="predicted"/>
<dbReference type="EMBL" id="KZ345674">
    <property type="protein sequence ID" value="PIO72448.1"/>
    <property type="molecule type" value="Genomic_DNA"/>
</dbReference>
<gene>
    <name evidence="4" type="ORF">TELCIR_05627</name>
</gene>
<dbReference type="InterPro" id="IPR036865">
    <property type="entry name" value="CRAL-TRIO_dom_sf"/>
</dbReference>
<feature type="region of interest" description="Disordered" evidence="2">
    <location>
        <begin position="25"/>
        <end position="44"/>
    </location>
</feature>
<evidence type="ECO:0000259" key="3">
    <source>
        <dbReference type="PROSITE" id="PS50191"/>
    </source>
</evidence>
<dbReference type="InterPro" id="IPR058960">
    <property type="entry name" value="Ctg-1-like_C"/>
</dbReference>
<evidence type="ECO:0000256" key="1">
    <source>
        <dbReference type="SAM" id="Coils"/>
    </source>
</evidence>
<dbReference type="InterPro" id="IPR053302">
    <property type="entry name" value="CRAL-TRIO_domain"/>
</dbReference>
<dbReference type="AlphaFoldDB" id="A0A2G9UQB5"/>
<dbReference type="Pfam" id="PF25883">
    <property type="entry name" value="F28H7_8_C"/>
    <property type="match status" value="1"/>
</dbReference>
<dbReference type="SMART" id="SM00516">
    <property type="entry name" value="SEC14"/>
    <property type="match status" value="1"/>
</dbReference>
<dbReference type="CDD" id="cd00170">
    <property type="entry name" value="SEC14"/>
    <property type="match status" value="1"/>
</dbReference>
<dbReference type="PANTHER" id="PTHR47159">
    <property type="entry name" value="PROTEIN CBG07705-RELATED"/>
    <property type="match status" value="1"/>
</dbReference>
<keyword evidence="5" id="KW-1185">Reference proteome</keyword>
<dbReference type="SUPFAM" id="SSF52087">
    <property type="entry name" value="CRAL/TRIO domain"/>
    <property type="match status" value="1"/>
</dbReference>
<sequence length="361" mass="42012">DRAPIELVLRLFIHQLTATRHCAEDREKEKEYKDKLDADTRERMPLSEEERAAVERVRQLVGGEILLLEQSGKIDLNGVVDNIRVTRFLRMKFRTMERLQQRVEREERRKDQQSGGLLIMDLDGLSFSTTLLSVLAGPYRILWGTLFEQYPQLIQQIIIINAPKFVNLLYQTCIPFIPQDYRKKITICSDNVKATLLEHIDECCLPVELGGTCEMTSSGEYEIFSPIAPPLHPYPKASPLQVPLELLTIPAGSFTTQKFKWTAGNLLEFYMQHDQEFTLFFFHAQDDTDDTNAWREIYAGCERPALPQIDTWRWKVPHDGYYYIRYGNEKAWLFSVTVRHLIYQLDGCEKKIVTPITTFNN</sequence>
<reference evidence="4 5" key="1">
    <citation type="submission" date="2015-09" db="EMBL/GenBank/DDBJ databases">
        <title>Draft genome of the parasitic nematode Teladorsagia circumcincta isolate WARC Sus (inbred).</title>
        <authorList>
            <person name="Mitreva M."/>
        </authorList>
    </citation>
    <scope>NUCLEOTIDE SEQUENCE [LARGE SCALE GENOMIC DNA]</scope>
    <source>
        <strain evidence="4 5">S</strain>
    </source>
</reference>
<keyword evidence="1" id="KW-0175">Coiled coil</keyword>
<feature type="domain" description="CRAL-TRIO" evidence="3">
    <location>
        <begin position="63"/>
        <end position="217"/>
    </location>
</feature>
<organism evidence="4 5">
    <name type="scientific">Teladorsagia circumcincta</name>
    <name type="common">Brown stomach worm</name>
    <name type="synonym">Ostertagia circumcincta</name>
    <dbReference type="NCBI Taxonomy" id="45464"/>
    <lineage>
        <taxon>Eukaryota</taxon>
        <taxon>Metazoa</taxon>
        <taxon>Ecdysozoa</taxon>
        <taxon>Nematoda</taxon>
        <taxon>Chromadorea</taxon>
        <taxon>Rhabditida</taxon>
        <taxon>Rhabditina</taxon>
        <taxon>Rhabditomorpha</taxon>
        <taxon>Strongyloidea</taxon>
        <taxon>Trichostrongylidae</taxon>
        <taxon>Teladorsagia</taxon>
    </lineage>
</organism>
<name>A0A2G9UQB5_TELCI</name>
<dbReference type="Gene3D" id="3.40.525.10">
    <property type="entry name" value="CRAL-TRIO lipid binding domain"/>
    <property type="match status" value="1"/>
</dbReference>
<dbReference type="Proteomes" id="UP000230423">
    <property type="component" value="Unassembled WGS sequence"/>
</dbReference>
<evidence type="ECO:0000256" key="2">
    <source>
        <dbReference type="SAM" id="MobiDB-lite"/>
    </source>
</evidence>
<protein>
    <submittedName>
        <fullName evidence="4">CRAL/TRIO domain protein</fullName>
    </submittedName>
</protein>
<dbReference type="InterPro" id="IPR001251">
    <property type="entry name" value="CRAL-TRIO_dom"/>
</dbReference>
<evidence type="ECO:0000313" key="5">
    <source>
        <dbReference type="Proteomes" id="UP000230423"/>
    </source>
</evidence>
<dbReference type="OrthoDB" id="1434354at2759"/>
<dbReference type="Pfam" id="PF00650">
    <property type="entry name" value="CRAL_TRIO"/>
    <property type="match status" value="1"/>
</dbReference>
<accession>A0A2G9UQB5</accession>